<reference evidence="3" key="1">
    <citation type="submission" date="2024-07" db="EMBL/GenBank/DDBJ databases">
        <title>Two chromosome-level genome assemblies of Korean endemic species Abeliophyllum distichum and Forsythia ovata (Oleaceae).</title>
        <authorList>
            <person name="Jang H."/>
        </authorList>
    </citation>
    <scope>NUCLEOTIDE SEQUENCE [LARGE SCALE GENOMIC DNA]</scope>
</reference>
<proteinExistence type="predicted"/>
<evidence type="ECO:0000256" key="1">
    <source>
        <dbReference type="SAM" id="Phobius"/>
    </source>
</evidence>
<keyword evidence="1" id="KW-1133">Transmembrane helix</keyword>
<feature type="transmembrane region" description="Helical" evidence="1">
    <location>
        <begin position="21"/>
        <end position="39"/>
    </location>
</feature>
<accession>A0ABD1W9N1</accession>
<sequence length="158" mass="17939">MKNERGKPARQLMLVHRMHSRFAVVQKSFASTTIIFYLASLGHLKIMKSSAGPSRFAQEVTSPCSGIVYQDLKPKNILVQQSGHVTVSRNLLPRKPDNLQLYFDPEKNAPVNLKYPHLTRKFTRFIVLKREKQAFNNYKTGLKKAKSARVSPVSPISC</sequence>
<evidence type="ECO:0000313" key="3">
    <source>
        <dbReference type="Proteomes" id="UP001604277"/>
    </source>
</evidence>
<organism evidence="2 3">
    <name type="scientific">Forsythia ovata</name>
    <dbReference type="NCBI Taxonomy" id="205694"/>
    <lineage>
        <taxon>Eukaryota</taxon>
        <taxon>Viridiplantae</taxon>
        <taxon>Streptophyta</taxon>
        <taxon>Embryophyta</taxon>
        <taxon>Tracheophyta</taxon>
        <taxon>Spermatophyta</taxon>
        <taxon>Magnoliopsida</taxon>
        <taxon>eudicotyledons</taxon>
        <taxon>Gunneridae</taxon>
        <taxon>Pentapetalae</taxon>
        <taxon>asterids</taxon>
        <taxon>lamiids</taxon>
        <taxon>Lamiales</taxon>
        <taxon>Oleaceae</taxon>
        <taxon>Forsythieae</taxon>
        <taxon>Forsythia</taxon>
    </lineage>
</organism>
<comment type="caution">
    <text evidence="2">The sequence shown here is derived from an EMBL/GenBank/DDBJ whole genome shotgun (WGS) entry which is preliminary data.</text>
</comment>
<keyword evidence="2" id="KW-0808">Transferase</keyword>
<dbReference type="EMBL" id="JBFOLJ010000004">
    <property type="protein sequence ID" value="KAL2546376.1"/>
    <property type="molecule type" value="Genomic_DNA"/>
</dbReference>
<name>A0ABD1W9N1_9LAMI</name>
<dbReference type="Proteomes" id="UP001604277">
    <property type="component" value="Unassembled WGS sequence"/>
</dbReference>
<dbReference type="GO" id="GO:0016301">
    <property type="term" value="F:kinase activity"/>
    <property type="evidence" value="ECO:0007669"/>
    <property type="project" value="UniProtKB-KW"/>
</dbReference>
<keyword evidence="3" id="KW-1185">Reference proteome</keyword>
<keyword evidence="1" id="KW-0472">Membrane</keyword>
<gene>
    <name evidence="2" type="ORF">Fot_15609</name>
</gene>
<dbReference type="AlphaFoldDB" id="A0ABD1W9N1"/>
<keyword evidence="2" id="KW-0418">Kinase</keyword>
<evidence type="ECO:0000313" key="2">
    <source>
        <dbReference type="EMBL" id="KAL2546376.1"/>
    </source>
</evidence>
<protein>
    <submittedName>
        <fullName evidence="2">Serine/threonine-protein kinase UCNL</fullName>
    </submittedName>
</protein>
<keyword evidence="1" id="KW-0812">Transmembrane</keyword>